<dbReference type="Pfam" id="PF01638">
    <property type="entry name" value="HxlR"/>
    <property type="match status" value="1"/>
</dbReference>
<keyword evidence="6" id="KW-1185">Reference proteome</keyword>
<reference evidence="5 6" key="1">
    <citation type="submission" date="2018-03" db="EMBL/GenBank/DDBJ databases">
        <title>Genomic Encyclopedia of Type Strains, Phase III (KMG-III): the genomes of soil and plant-associated and newly described type strains.</title>
        <authorList>
            <person name="Whitman W."/>
        </authorList>
    </citation>
    <scope>NUCLEOTIDE SEQUENCE [LARGE SCALE GENOMIC DNA]</scope>
    <source>
        <strain evidence="5 6">CGMCC 4.7104</strain>
    </source>
</reference>
<dbReference type="InterPro" id="IPR036388">
    <property type="entry name" value="WH-like_DNA-bd_sf"/>
</dbReference>
<evidence type="ECO:0000313" key="5">
    <source>
        <dbReference type="EMBL" id="PRX48797.1"/>
    </source>
</evidence>
<sequence length="208" mass="23259">MTGRRKYGDGCAAAHALDLVGERWGLLIVRELLLGPKRFTDLREGLPAASSNSLSLRLKDLEESGVIRRRKYGSPATVWVYELTEWGKDLEPILIHLGRWGRRSPVRDRETPSSVDALMLAMRSRFRPEADPALSMVMAIRLAQDLFSVKVDKGFLTIERGDPAHPDVVIDTDLPTLATLVRQAPPKEALPTDVKGDQEAAWRFFSTL</sequence>
<dbReference type="SUPFAM" id="SSF46785">
    <property type="entry name" value="Winged helix' DNA-binding domain"/>
    <property type="match status" value="1"/>
</dbReference>
<dbReference type="Gene3D" id="1.10.10.10">
    <property type="entry name" value="Winged helix-like DNA-binding domain superfamily/Winged helix DNA-binding domain"/>
    <property type="match status" value="1"/>
</dbReference>
<dbReference type="GO" id="GO:0003677">
    <property type="term" value="F:DNA binding"/>
    <property type="evidence" value="ECO:0007669"/>
    <property type="project" value="UniProtKB-KW"/>
</dbReference>
<keyword evidence="3" id="KW-0804">Transcription</keyword>
<evidence type="ECO:0000256" key="1">
    <source>
        <dbReference type="ARBA" id="ARBA00023015"/>
    </source>
</evidence>
<dbReference type="PANTHER" id="PTHR33204">
    <property type="entry name" value="TRANSCRIPTIONAL REGULATOR, MARR FAMILY"/>
    <property type="match status" value="1"/>
</dbReference>
<dbReference type="RefSeq" id="WP_106252901.1">
    <property type="nucleotide sequence ID" value="NZ_PVNG01000040.1"/>
</dbReference>
<dbReference type="InterPro" id="IPR036390">
    <property type="entry name" value="WH_DNA-bd_sf"/>
</dbReference>
<evidence type="ECO:0000256" key="3">
    <source>
        <dbReference type="ARBA" id="ARBA00023163"/>
    </source>
</evidence>
<dbReference type="EMBL" id="PVNG01000040">
    <property type="protein sequence ID" value="PRX48797.1"/>
    <property type="molecule type" value="Genomic_DNA"/>
</dbReference>
<name>A0A2T0LXS5_9ACTN</name>
<organism evidence="5 6">
    <name type="scientific">Nonomuraea fuscirosea</name>
    <dbReference type="NCBI Taxonomy" id="1291556"/>
    <lineage>
        <taxon>Bacteria</taxon>
        <taxon>Bacillati</taxon>
        <taxon>Actinomycetota</taxon>
        <taxon>Actinomycetes</taxon>
        <taxon>Streptosporangiales</taxon>
        <taxon>Streptosporangiaceae</taxon>
        <taxon>Nonomuraea</taxon>
    </lineage>
</organism>
<feature type="domain" description="HTH hxlR-type" evidence="4">
    <location>
        <begin position="11"/>
        <end position="109"/>
    </location>
</feature>
<dbReference type="Proteomes" id="UP000238312">
    <property type="component" value="Unassembled WGS sequence"/>
</dbReference>
<keyword evidence="1" id="KW-0805">Transcription regulation</keyword>
<dbReference type="InterPro" id="IPR002577">
    <property type="entry name" value="HTH_HxlR"/>
</dbReference>
<evidence type="ECO:0000259" key="4">
    <source>
        <dbReference type="PROSITE" id="PS51118"/>
    </source>
</evidence>
<dbReference type="PANTHER" id="PTHR33204:SF18">
    <property type="entry name" value="TRANSCRIPTIONAL REGULATORY PROTEIN"/>
    <property type="match status" value="1"/>
</dbReference>
<proteinExistence type="predicted"/>
<dbReference type="InterPro" id="IPR011991">
    <property type="entry name" value="ArsR-like_HTH"/>
</dbReference>
<gene>
    <name evidence="5" type="ORF">B0I32_14042</name>
</gene>
<comment type="caution">
    <text evidence="5">The sequence shown here is derived from an EMBL/GenBank/DDBJ whole genome shotgun (WGS) entry which is preliminary data.</text>
</comment>
<evidence type="ECO:0000256" key="2">
    <source>
        <dbReference type="ARBA" id="ARBA00023125"/>
    </source>
</evidence>
<accession>A0A2T0LXS5</accession>
<dbReference type="AlphaFoldDB" id="A0A2T0LXS5"/>
<dbReference type="OrthoDB" id="9792527at2"/>
<keyword evidence="2" id="KW-0238">DNA-binding</keyword>
<dbReference type="PROSITE" id="PS51118">
    <property type="entry name" value="HTH_HXLR"/>
    <property type="match status" value="1"/>
</dbReference>
<protein>
    <submittedName>
        <fullName evidence="5">HxlR family transcriptional regulator</fullName>
    </submittedName>
</protein>
<dbReference type="CDD" id="cd00090">
    <property type="entry name" value="HTH_ARSR"/>
    <property type="match status" value="1"/>
</dbReference>
<evidence type="ECO:0000313" key="6">
    <source>
        <dbReference type="Proteomes" id="UP000238312"/>
    </source>
</evidence>